<organism evidence="2 3">
    <name type="scientific">Reticulomyxa filosa</name>
    <dbReference type="NCBI Taxonomy" id="46433"/>
    <lineage>
        <taxon>Eukaryota</taxon>
        <taxon>Sar</taxon>
        <taxon>Rhizaria</taxon>
        <taxon>Retaria</taxon>
        <taxon>Foraminifera</taxon>
        <taxon>Monothalamids</taxon>
        <taxon>Reticulomyxidae</taxon>
        <taxon>Reticulomyxa</taxon>
    </lineage>
</organism>
<feature type="region of interest" description="Disordered" evidence="1">
    <location>
        <begin position="169"/>
        <end position="195"/>
    </location>
</feature>
<dbReference type="InterPro" id="IPR007225">
    <property type="entry name" value="EXOC6/Sec15"/>
</dbReference>
<dbReference type="GO" id="GO:0090522">
    <property type="term" value="P:vesicle tethering involved in exocytosis"/>
    <property type="evidence" value="ECO:0007669"/>
    <property type="project" value="InterPro"/>
</dbReference>
<sequence length="195" mass="23049">MAYNTQYYVHTDLATVAGFFVMERAVSTRYQQLMDGQELSLWWDESAKFLQKRLQRELLQNSEKEKNDVQTLVKVKNECILLRYILQSYDYKTVTLDLFIQQMRAEFEARLIATSLGKIVKEMRNDLLQPFVIRNPQDFESYVLDFQLDGPVNEEDVVVENKAQEERKYDREIGKNSNLQTQSQFLPDIKEDDVV</sequence>
<keyword evidence="3" id="KW-1185">Reference proteome</keyword>
<dbReference type="GO" id="GO:0006893">
    <property type="term" value="P:Golgi to plasma membrane transport"/>
    <property type="evidence" value="ECO:0007669"/>
    <property type="project" value="TreeGrafter"/>
</dbReference>
<feature type="non-terminal residue" evidence="2">
    <location>
        <position position="195"/>
    </location>
</feature>
<proteinExistence type="predicted"/>
<name>X6LKQ7_RETFI</name>
<protein>
    <submittedName>
        <fullName evidence="2">Uncharacterized protein</fullName>
    </submittedName>
</protein>
<evidence type="ECO:0000313" key="2">
    <source>
        <dbReference type="EMBL" id="ETO01305.1"/>
    </source>
</evidence>
<evidence type="ECO:0000313" key="3">
    <source>
        <dbReference type="Proteomes" id="UP000023152"/>
    </source>
</evidence>
<dbReference type="GO" id="GO:0006886">
    <property type="term" value="P:intracellular protein transport"/>
    <property type="evidence" value="ECO:0007669"/>
    <property type="project" value="InterPro"/>
</dbReference>
<comment type="caution">
    <text evidence="2">The sequence shown here is derived from an EMBL/GenBank/DDBJ whole genome shotgun (WGS) entry which is preliminary data.</text>
</comment>
<dbReference type="GO" id="GO:0000145">
    <property type="term" value="C:exocyst"/>
    <property type="evidence" value="ECO:0007669"/>
    <property type="project" value="TreeGrafter"/>
</dbReference>
<dbReference type="AlphaFoldDB" id="X6LKQ7"/>
<evidence type="ECO:0000256" key="1">
    <source>
        <dbReference type="SAM" id="MobiDB-lite"/>
    </source>
</evidence>
<dbReference type="Proteomes" id="UP000023152">
    <property type="component" value="Unassembled WGS sequence"/>
</dbReference>
<dbReference type="PANTHER" id="PTHR12702:SF0">
    <property type="entry name" value="EXOCYST COMPLEX COMPONENT 6"/>
    <property type="match status" value="1"/>
</dbReference>
<dbReference type="EMBL" id="ASPP01038670">
    <property type="protein sequence ID" value="ETO01305.1"/>
    <property type="molecule type" value="Genomic_DNA"/>
</dbReference>
<dbReference type="GO" id="GO:0016020">
    <property type="term" value="C:membrane"/>
    <property type="evidence" value="ECO:0007669"/>
    <property type="project" value="TreeGrafter"/>
</dbReference>
<reference evidence="2 3" key="1">
    <citation type="journal article" date="2013" name="Curr. Biol.">
        <title>The Genome of the Foraminiferan Reticulomyxa filosa.</title>
        <authorList>
            <person name="Glockner G."/>
            <person name="Hulsmann N."/>
            <person name="Schleicher M."/>
            <person name="Noegel A.A."/>
            <person name="Eichinger L."/>
            <person name="Gallinger C."/>
            <person name="Pawlowski J."/>
            <person name="Sierra R."/>
            <person name="Euteneuer U."/>
            <person name="Pillet L."/>
            <person name="Moustafa A."/>
            <person name="Platzer M."/>
            <person name="Groth M."/>
            <person name="Szafranski K."/>
            <person name="Schliwa M."/>
        </authorList>
    </citation>
    <scope>NUCLEOTIDE SEQUENCE [LARGE SCALE GENOMIC DNA]</scope>
</reference>
<gene>
    <name evidence="2" type="ORF">RFI_36135</name>
</gene>
<dbReference type="OrthoDB" id="10267033at2759"/>
<dbReference type="PANTHER" id="PTHR12702">
    <property type="entry name" value="SEC15"/>
    <property type="match status" value="1"/>
</dbReference>
<accession>X6LKQ7</accession>
<feature type="compositionally biased region" description="Polar residues" evidence="1">
    <location>
        <begin position="175"/>
        <end position="185"/>
    </location>
</feature>